<dbReference type="InterPro" id="IPR000485">
    <property type="entry name" value="AsnC-type_HTH_dom"/>
</dbReference>
<proteinExistence type="predicted"/>
<dbReference type="Pfam" id="PF07729">
    <property type="entry name" value="FCD"/>
    <property type="match status" value="1"/>
</dbReference>
<dbReference type="EMBL" id="SOFI01000003">
    <property type="protein sequence ID" value="TFB79803.1"/>
    <property type="molecule type" value="Genomic_DNA"/>
</dbReference>
<dbReference type="InterPro" id="IPR008920">
    <property type="entry name" value="TF_FadR/GntR_C"/>
</dbReference>
<dbReference type="Proteomes" id="UP000298488">
    <property type="component" value="Unassembled WGS sequence"/>
</dbReference>
<dbReference type="RefSeq" id="WP_104095673.1">
    <property type="nucleotide sequence ID" value="NZ_JACHBP010000001.1"/>
</dbReference>
<reference evidence="4 5" key="1">
    <citation type="submission" date="2019-03" db="EMBL/GenBank/DDBJ databases">
        <title>Genomics of glacier-inhabiting Cryobacterium strains.</title>
        <authorList>
            <person name="Liu Q."/>
            <person name="Xin Y.-H."/>
        </authorList>
    </citation>
    <scope>NUCLEOTIDE SEQUENCE [LARGE SCALE GENOMIC DNA]</scope>
    <source>
        <strain evidence="4 5">CGMCC 1.10440</strain>
    </source>
</reference>
<evidence type="ECO:0000313" key="4">
    <source>
        <dbReference type="EMBL" id="TFB79803.1"/>
    </source>
</evidence>
<keyword evidence="2" id="KW-0238">DNA-binding</keyword>
<dbReference type="Pfam" id="PF00392">
    <property type="entry name" value="GntR"/>
    <property type="match status" value="1"/>
</dbReference>
<dbReference type="SMART" id="SM00345">
    <property type="entry name" value="HTH_GNTR"/>
    <property type="match status" value="1"/>
</dbReference>
<dbReference type="Gene3D" id="1.10.10.10">
    <property type="entry name" value="Winged helix-like DNA-binding domain superfamily/Winged helix DNA-binding domain"/>
    <property type="match status" value="1"/>
</dbReference>
<evidence type="ECO:0000256" key="2">
    <source>
        <dbReference type="ARBA" id="ARBA00023125"/>
    </source>
</evidence>
<dbReference type="CDD" id="cd07377">
    <property type="entry name" value="WHTH_GntR"/>
    <property type="match status" value="1"/>
</dbReference>
<keyword evidence="1" id="KW-0805">Transcription regulation</keyword>
<keyword evidence="3" id="KW-0804">Transcription</keyword>
<dbReference type="GO" id="GO:0043565">
    <property type="term" value="F:sequence-specific DNA binding"/>
    <property type="evidence" value="ECO:0007669"/>
    <property type="project" value="InterPro"/>
</dbReference>
<dbReference type="InterPro" id="IPR000524">
    <property type="entry name" value="Tscrpt_reg_HTH_GntR"/>
</dbReference>
<dbReference type="GO" id="GO:0003700">
    <property type="term" value="F:DNA-binding transcription factor activity"/>
    <property type="evidence" value="ECO:0007669"/>
    <property type="project" value="InterPro"/>
</dbReference>
<accession>A0A4R8VAK7</accession>
<dbReference type="SUPFAM" id="SSF46785">
    <property type="entry name" value="Winged helix' DNA-binding domain"/>
    <property type="match status" value="1"/>
</dbReference>
<dbReference type="PRINTS" id="PR00035">
    <property type="entry name" value="HTHGNTR"/>
</dbReference>
<evidence type="ECO:0000256" key="1">
    <source>
        <dbReference type="ARBA" id="ARBA00023015"/>
    </source>
</evidence>
<dbReference type="AlphaFoldDB" id="A0A4R8VAK7"/>
<dbReference type="OrthoDB" id="8680240at2"/>
<dbReference type="PROSITE" id="PS50949">
    <property type="entry name" value="HTH_GNTR"/>
    <property type="match status" value="1"/>
</dbReference>
<evidence type="ECO:0000256" key="3">
    <source>
        <dbReference type="ARBA" id="ARBA00023163"/>
    </source>
</evidence>
<dbReference type="SUPFAM" id="SSF48008">
    <property type="entry name" value="GntR ligand-binding domain-like"/>
    <property type="match status" value="1"/>
</dbReference>
<comment type="caution">
    <text evidence="4">The sequence shown here is derived from an EMBL/GenBank/DDBJ whole genome shotgun (WGS) entry which is preliminary data.</text>
</comment>
<dbReference type="PRINTS" id="PR00033">
    <property type="entry name" value="HTHASNC"/>
</dbReference>
<dbReference type="PANTHER" id="PTHR43537">
    <property type="entry name" value="TRANSCRIPTIONAL REGULATOR, GNTR FAMILY"/>
    <property type="match status" value="1"/>
</dbReference>
<protein>
    <submittedName>
        <fullName evidence="4">GntR family transcriptional regulator</fullName>
    </submittedName>
</protein>
<sequence>MPEPDRPIRPIHARFDAGIATSKVVTTVFERILDSIHQGRLLPGERISDTSLAEEFGVSRTPVREALQRLREIGVVEASASRFTRVAVVSPRETAEAMVVWGALFGALLDEAIPLVTPDVVDAMTKDHEDFQEAVAKLRMQDIATTNFTFFSRLTALTSNDALRRAITSVVHIVRLGSLHLPESIDFEALSRAQSTLLNAARTRDTALAHDAMQAIRSIRIPLDHE</sequence>
<dbReference type="InterPro" id="IPR036388">
    <property type="entry name" value="WH-like_DNA-bd_sf"/>
</dbReference>
<name>A0A4R8VAK7_9MICO</name>
<organism evidence="4 5">
    <name type="scientific">Terrimesophilobacter mesophilus</name>
    <dbReference type="NCBI Taxonomy" id="433647"/>
    <lineage>
        <taxon>Bacteria</taxon>
        <taxon>Bacillati</taxon>
        <taxon>Actinomycetota</taxon>
        <taxon>Actinomycetes</taxon>
        <taxon>Micrococcales</taxon>
        <taxon>Microbacteriaceae</taxon>
        <taxon>Terrimesophilobacter</taxon>
    </lineage>
</organism>
<dbReference type="Gene3D" id="1.20.120.530">
    <property type="entry name" value="GntR ligand-binding domain-like"/>
    <property type="match status" value="1"/>
</dbReference>
<dbReference type="PANTHER" id="PTHR43537:SF24">
    <property type="entry name" value="GLUCONATE OPERON TRANSCRIPTIONAL REPRESSOR"/>
    <property type="match status" value="1"/>
</dbReference>
<evidence type="ECO:0000313" key="5">
    <source>
        <dbReference type="Proteomes" id="UP000298488"/>
    </source>
</evidence>
<dbReference type="InterPro" id="IPR036390">
    <property type="entry name" value="WH_DNA-bd_sf"/>
</dbReference>
<keyword evidence="5" id="KW-1185">Reference proteome</keyword>
<dbReference type="InterPro" id="IPR011711">
    <property type="entry name" value="GntR_C"/>
</dbReference>
<gene>
    <name evidence="4" type="ORF">E3N84_06945</name>
</gene>